<accession>A0AAF0ZG60</accession>
<evidence type="ECO:0000256" key="3">
    <source>
        <dbReference type="ARBA" id="ARBA00022729"/>
    </source>
</evidence>
<dbReference type="GO" id="GO:0016020">
    <property type="term" value="C:membrane"/>
    <property type="evidence" value="ECO:0007669"/>
    <property type="project" value="InterPro"/>
</dbReference>
<dbReference type="PANTHER" id="PTHR30085:SF6">
    <property type="entry name" value="ABC TRANSPORTER GLUTAMINE-BINDING PROTEIN GLNH"/>
    <property type="match status" value="1"/>
</dbReference>
<evidence type="ECO:0000313" key="7">
    <source>
        <dbReference type="EMBL" id="WPF89803.1"/>
    </source>
</evidence>
<evidence type="ECO:0000256" key="2">
    <source>
        <dbReference type="ARBA" id="ARBA00022448"/>
    </source>
</evidence>
<organism evidence="7">
    <name type="scientific">Cyanobacterium aponinum AL20115</name>
    <dbReference type="NCBI Taxonomy" id="3090662"/>
    <lineage>
        <taxon>Bacteria</taxon>
        <taxon>Bacillati</taxon>
        <taxon>Cyanobacteriota</taxon>
        <taxon>Cyanophyceae</taxon>
        <taxon>Oscillatoriophycideae</taxon>
        <taxon>Chroococcales</taxon>
        <taxon>Geminocystaceae</taxon>
        <taxon>Cyanobacterium</taxon>
    </lineage>
</organism>
<keyword evidence="2" id="KW-0813">Transport</keyword>
<comment type="similarity">
    <text evidence="1 4">Belongs to the bacterial solute-binding protein 3 family.</text>
</comment>
<dbReference type="Pfam" id="PF00497">
    <property type="entry name" value="SBP_bac_3"/>
    <property type="match status" value="1"/>
</dbReference>
<dbReference type="EMBL" id="CP138348">
    <property type="protein sequence ID" value="WPF89803.1"/>
    <property type="molecule type" value="Genomic_DNA"/>
</dbReference>
<name>A0AAF0ZG60_9CHRO</name>
<feature type="domain" description="Solute-binding protein family 3/N-terminal" evidence="5">
    <location>
        <begin position="36"/>
        <end position="250"/>
    </location>
</feature>
<keyword evidence="3" id="KW-0732">Signal</keyword>
<dbReference type="PANTHER" id="PTHR30085">
    <property type="entry name" value="AMINO ACID ABC TRANSPORTER PERMEASE"/>
    <property type="match status" value="1"/>
</dbReference>
<dbReference type="InterPro" id="IPR018313">
    <property type="entry name" value="SBP_3_CS"/>
</dbReference>
<dbReference type="GO" id="GO:0015276">
    <property type="term" value="F:ligand-gated monoatomic ion channel activity"/>
    <property type="evidence" value="ECO:0007669"/>
    <property type="project" value="InterPro"/>
</dbReference>
<sequence length="259" mass="29133">MTIIKSFLFSITLCLYLLSSPLVKSAEWEEIQARGKIIVGVKDNLPPLGFTDQNGNLQGFEIDLAHKLAEELLGDKQAIKFVPLLNQDRLNAVIEDDVDIAIASITFNSSRQRLVDFSDIYYFSGTGIIVKKNQFLSNIRDISGKIGILNNSRAIAEIQYQFPQLSLQGVSSYQEALELMEKGEIQGFAGDVMVLTGITQQTSNYQLLPQIIGAYPIAIALPKGRQYQSLRNQVNQVMRKLRQEDWFKEKAKFWGLPSI</sequence>
<reference evidence="7" key="1">
    <citation type="submission" date="2023-11" db="EMBL/GenBank/DDBJ databases">
        <title>Genome sequence of Cyanobacterium aponinum BCRC AL20115.</title>
        <authorList>
            <person name="Chang H.-Y."/>
            <person name="Lin K.-M."/>
            <person name="Hsueh H.-T."/>
            <person name="Chu H.-A."/>
            <person name="Kuo C.-H."/>
        </authorList>
    </citation>
    <scope>NUCLEOTIDE SEQUENCE</scope>
    <source>
        <strain evidence="7">AL20115</strain>
    </source>
</reference>
<evidence type="ECO:0000259" key="6">
    <source>
        <dbReference type="SMART" id="SM00079"/>
    </source>
</evidence>
<dbReference type="GO" id="GO:0006865">
    <property type="term" value="P:amino acid transport"/>
    <property type="evidence" value="ECO:0007669"/>
    <property type="project" value="TreeGrafter"/>
</dbReference>
<dbReference type="SMART" id="SM00062">
    <property type="entry name" value="PBPb"/>
    <property type="match status" value="1"/>
</dbReference>
<dbReference type="PROSITE" id="PS01039">
    <property type="entry name" value="SBP_BACTERIAL_3"/>
    <property type="match status" value="1"/>
</dbReference>
<evidence type="ECO:0000259" key="5">
    <source>
        <dbReference type="SMART" id="SM00062"/>
    </source>
</evidence>
<proteinExistence type="inferred from homology"/>
<evidence type="ECO:0000256" key="4">
    <source>
        <dbReference type="RuleBase" id="RU003744"/>
    </source>
</evidence>
<gene>
    <name evidence="7" type="ORF">SAY89_05900</name>
</gene>
<dbReference type="InterPro" id="IPR001638">
    <property type="entry name" value="Solute-binding_3/MltF_N"/>
</dbReference>
<feature type="domain" description="Ionotropic glutamate receptor C-terminal" evidence="6">
    <location>
        <begin position="36"/>
        <end position="258"/>
    </location>
</feature>
<protein>
    <submittedName>
        <fullName evidence="7">Transporter substrate-binding domain-containing protein</fullName>
    </submittedName>
</protein>
<dbReference type="Gene3D" id="3.40.190.10">
    <property type="entry name" value="Periplasmic binding protein-like II"/>
    <property type="match status" value="2"/>
</dbReference>
<dbReference type="GO" id="GO:0005576">
    <property type="term" value="C:extracellular region"/>
    <property type="evidence" value="ECO:0007669"/>
    <property type="project" value="TreeGrafter"/>
</dbReference>
<evidence type="ECO:0000256" key="1">
    <source>
        <dbReference type="ARBA" id="ARBA00010333"/>
    </source>
</evidence>
<dbReference type="AlphaFoldDB" id="A0AAF0ZG60"/>
<dbReference type="InterPro" id="IPR001320">
    <property type="entry name" value="Iontro_rcpt_C"/>
</dbReference>
<dbReference type="SUPFAM" id="SSF53850">
    <property type="entry name" value="Periplasmic binding protein-like II"/>
    <property type="match status" value="1"/>
</dbReference>
<dbReference type="RefSeq" id="WP_320002043.1">
    <property type="nucleotide sequence ID" value="NZ_CP138348.1"/>
</dbReference>
<dbReference type="SMART" id="SM00079">
    <property type="entry name" value="PBPe"/>
    <property type="match status" value="1"/>
</dbReference>
<dbReference type="InterPro" id="IPR051455">
    <property type="entry name" value="Bact_solute-bind_prot3"/>
</dbReference>
<dbReference type="GO" id="GO:0030288">
    <property type="term" value="C:outer membrane-bounded periplasmic space"/>
    <property type="evidence" value="ECO:0007669"/>
    <property type="project" value="TreeGrafter"/>
</dbReference>